<accession>F0U8K0</accession>
<dbReference type="STRING" id="544711.F0U8K0"/>
<dbReference type="Proteomes" id="UP000008142">
    <property type="component" value="Unassembled WGS sequence"/>
</dbReference>
<reference evidence="4" key="1">
    <citation type="submission" date="2008-07" db="EMBL/GenBank/DDBJ databases">
        <title>Annotation of Ajellomyces capsulatus strain H88.</title>
        <authorList>
            <person name="Champion M."/>
            <person name="Cuomo C."/>
            <person name="Ma L.-J."/>
            <person name="Henn M.R."/>
            <person name="Sil A."/>
            <person name="Goldman B."/>
            <person name="Young S.K."/>
            <person name="Kodira C.D."/>
            <person name="Zeng Q."/>
            <person name="Koehrsen M."/>
            <person name="Alvarado L."/>
            <person name="Berlin A."/>
            <person name="Borenstein D."/>
            <person name="Chen Z."/>
            <person name="Engels R."/>
            <person name="Freedman E."/>
            <person name="Gellesch M."/>
            <person name="Goldberg J."/>
            <person name="Griggs A."/>
            <person name="Gujja S."/>
            <person name="Heiman D."/>
            <person name="Hepburn T."/>
            <person name="Howarth C."/>
            <person name="Jen D."/>
            <person name="Larson L."/>
            <person name="Lewis B."/>
            <person name="Mehta T."/>
            <person name="Park D."/>
            <person name="Pearson M."/>
            <person name="Roberts A."/>
            <person name="Saif S."/>
            <person name="Shea T."/>
            <person name="Shenoy N."/>
            <person name="Sisk P."/>
            <person name="Stolte C."/>
            <person name="Sykes S."/>
            <person name="Walk T."/>
            <person name="White J."/>
            <person name="Yandava C."/>
            <person name="Klein B."/>
            <person name="McEwen J.G."/>
            <person name="Puccia R."/>
            <person name="Goldman G.H."/>
            <person name="Felipe M.S."/>
            <person name="Nino-Vega G."/>
            <person name="San-Blas G."/>
            <person name="Taylor J."/>
            <person name="Mendoza L."/>
            <person name="Galagan J."/>
            <person name="Nusbaum C."/>
            <person name="Birren B."/>
        </authorList>
    </citation>
    <scope>NUCLEOTIDE SEQUENCE [LARGE SCALE GENOMIC DNA]</scope>
    <source>
        <strain evidence="4">H88</strain>
    </source>
</reference>
<organism evidence="4">
    <name type="scientific">Ajellomyces capsulatus (strain H88)</name>
    <name type="common">Darling's disease fungus</name>
    <name type="synonym">Histoplasma capsulatum</name>
    <dbReference type="NCBI Taxonomy" id="544711"/>
    <lineage>
        <taxon>Eukaryota</taxon>
        <taxon>Fungi</taxon>
        <taxon>Dikarya</taxon>
        <taxon>Ascomycota</taxon>
        <taxon>Pezizomycotina</taxon>
        <taxon>Eurotiomycetes</taxon>
        <taxon>Eurotiomycetidae</taxon>
        <taxon>Onygenales</taxon>
        <taxon>Ajellomycetaceae</taxon>
        <taxon>Histoplasma</taxon>
    </lineage>
</organism>
<gene>
    <name evidence="3" type="ORF">HCEG_00267</name>
</gene>
<dbReference type="InterPro" id="IPR057203">
    <property type="entry name" value="DUF7881"/>
</dbReference>
<evidence type="ECO:0000259" key="2">
    <source>
        <dbReference type="Pfam" id="PF25324"/>
    </source>
</evidence>
<dbReference type="Pfam" id="PF25324">
    <property type="entry name" value="DUF7881"/>
    <property type="match status" value="1"/>
</dbReference>
<dbReference type="AlphaFoldDB" id="F0U8K0"/>
<evidence type="ECO:0000259" key="1">
    <source>
        <dbReference type="Pfam" id="PF13391"/>
    </source>
</evidence>
<protein>
    <submittedName>
        <fullName evidence="3">Uncharacterized protein</fullName>
    </submittedName>
</protein>
<evidence type="ECO:0000313" key="3">
    <source>
        <dbReference type="EMBL" id="EGC40905.1"/>
    </source>
</evidence>
<evidence type="ECO:0000313" key="4">
    <source>
        <dbReference type="Proteomes" id="UP000008142"/>
    </source>
</evidence>
<dbReference type="VEuPathDB" id="FungiDB:I7I53_04824"/>
<proteinExistence type="predicted"/>
<dbReference type="Pfam" id="PF13391">
    <property type="entry name" value="HNH_2"/>
    <property type="match status" value="1"/>
</dbReference>
<dbReference type="EMBL" id="DS990636">
    <property type="protein sequence ID" value="EGC40905.1"/>
    <property type="molecule type" value="Genomic_DNA"/>
</dbReference>
<dbReference type="InterPro" id="IPR003615">
    <property type="entry name" value="HNH_nuc"/>
</dbReference>
<name>F0U8K0_AJEC8</name>
<feature type="domain" description="DUF7881" evidence="2">
    <location>
        <begin position="7"/>
        <end position="82"/>
    </location>
</feature>
<dbReference type="OrthoDB" id="2142759at2759"/>
<dbReference type="OMA" id="HENIWID"/>
<sequence length="295" mass="33179">MSDRSIYRNVFLHLASTGATFGGLYQAGSITEEIFLWMIQNVLLVAEQPLTITRRASSRVITHTTHVLELGDYDVSSAGPIQVTDEVSSLRILSYSISSQENDHFRDGVRARDGRCVITGDLNQFAPFGRWTGFDAAHVFPLQHENIWIDQGYSCWVTNMEDEVGASRINSTQNGLLLRHDVHALFDSYILSINPDDGYKIISFGLDNARVDGRILDPICHNPNDSNRVSDELLRWHFRQAVLATVKGAGDPIFEFDFPPGTDMLADIREGPLSKERFEMEIASRLQGFSREDQV</sequence>
<feature type="domain" description="HNH nuclease" evidence="1">
    <location>
        <begin position="116"/>
        <end position="194"/>
    </location>
</feature>
<dbReference type="HOGENOM" id="CLU_055165_2_0_1"/>